<evidence type="ECO:0000313" key="4">
    <source>
        <dbReference type="Proteomes" id="UP000184388"/>
    </source>
</evidence>
<reference evidence="4" key="1">
    <citation type="submission" date="2016-11" db="EMBL/GenBank/DDBJ databases">
        <authorList>
            <person name="Jaros S."/>
            <person name="Januszkiewicz K."/>
            <person name="Wedrychowicz H."/>
        </authorList>
    </citation>
    <scope>NUCLEOTIDE SEQUENCE [LARGE SCALE GENOMIC DNA]</scope>
    <source>
        <strain evidence="4">CGMCC 4.3555</strain>
    </source>
</reference>
<evidence type="ECO:0000259" key="2">
    <source>
        <dbReference type="Pfam" id="PF19816"/>
    </source>
</evidence>
<dbReference type="AlphaFoldDB" id="A0A9X8QRU1"/>
<name>A0A9X8QRU1_9ACTN</name>
<dbReference type="RefSeq" id="WP_073444340.1">
    <property type="nucleotide sequence ID" value="NZ_FRBK01000005.1"/>
</dbReference>
<dbReference type="EMBL" id="FRBK01000005">
    <property type="protein sequence ID" value="SHL60923.1"/>
    <property type="molecule type" value="Genomic_DNA"/>
</dbReference>
<dbReference type="Pfam" id="PF19816">
    <property type="entry name" value="DUF6299"/>
    <property type="match status" value="1"/>
</dbReference>
<feature type="domain" description="DUF6299" evidence="2">
    <location>
        <begin position="34"/>
        <end position="118"/>
    </location>
</feature>
<protein>
    <recommendedName>
        <fullName evidence="2">DUF6299 domain-containing protein</fullName>
    </recommendedName>
</protein>
<evidence type="ECO:0000313" key="3">
    <source>
        <dbReference type="EMBL" id="SHL60923.1"/>
    </source>
</evidence>
<dbReference type="InterPro" id="IPR046266">
    <property type="entry name" value="DUF6299"/>
</dbReference>
<comment type="caution">
    <text evidence="3">The sequence shown here is derived from an EMBL/GenBank/DDBJ whole genome shotgun (WGS) entry which is preliminary data.</text>
</comment>
<organism evidence="3 4">
    <name type="scientific">Streptomyces yunnanensis</name>
    <dbReference type="NCBI Taxonomy" id="156453"/>
    <lineage>
        <taxon>Bacteria</taxon>
        <taxon>Bacillati</taxon>
        <taxon>Actinomycetota</taxon>
        <taxon>Actinomycetes</taxon>
        <taxon>Kitasatosporales</taxon>
        <taxon>Streptomycetaceae</taxon>
        <taxon>Streptomyces</taxon>
    </lineage>
</organism>
<keyword evidence="1" id="KW-0732">Signal</keyword>
<proteinExistence type="predicted"/>
<dbReference type="Proteomes" id="UP000184388">
    <property type="component" value="Unassembled WGS sequence"/>
</dbReference>
<feature type="chain" id="PRO_5040840496" description="DUF6299 domain-containing protein" evidence="1">
    <location>
        <begin position="27"/>
        <end position="137"/>
    </location>
</feature>
<gene>
    <name evidence="3" type="ORF">SAMN05216268_105243</name>
</gene>
<accession>A0A9X8QRU1</accession>
<sequence length="137" mass="14310">MRRIRRRLTSLAVVIASVIGSTLALAAPAYAAPSLTINQNATLNQDGTITVSGTYSCDGGGSGSLTNDLTDETHLGATGEASTNIACDGIVHTWSINVPDSNPAVPYQKGDHARAVVFEQDTFNFDDLLAETDVTAN</sequence>
<feature type="signal peptide" evidence="1">
    <location>
        <begin position="1"/>
        <end position="26"/>
    </location>
</feature>
<evidence type="ECO:0000256" key="1">
    <source>
        <dbReference type="SAM" id="SignalP"/>
    </source>
</evidence>